<dbReference type="EMBL" id="JBHUCO010000001">
    <property type="protein sequence ID" value="MFD1515890.1"/>
    <property type="molecule type" value="Genomic_DNA"/>
</dbReference>
<feature type="transmembrane region" description="Helical" evidence="13">
    <location>
        <begin position="289"/>
        <end position="312"/>
    </location>
</feature>
<feature type="transmembrane region" description="Helical" evidence="13">
    <location>
        <begin position="247"/>
        <end position="269"/>
    </location>
</feature>
<evidence type="ECO:0000313" key="15">
    <source>
        <dbReference type="Proteomes" id="UP001597114"/>
    </source>
</evidence>
<evidence type="ECO:0000256" key="3">
    <source>
        <dbReference type="ARBA" id="ARBA00022448"/>
    </source>
</evidence>
<protein>
    <submittedName>
        <fullName evidence="14">Cytochrome d ubiquinol oxidase subunit II</fullName>
    </submittedName>
</protein>
<keyword evidence="15" id="KW-1185">Reference proteome</keyword>
<feature type="transmembrane region" description="Helical" evidence="13">
    <location>
        <begin position="160"/>
        <end position="182"/>
    </location>
</feature>
<evidence type="ECO:0000256" key="13">
    <source>
        <dbReference type="SAM" id="Phobius"/>
    </source>
</evidence>
<comment type="subcellular location">
    <subcellularLocation>
        <location evidence="1">Cell membrane</location>
        <topology evidence="1">Multi-pass membrane protein</topology>
    </subcellularLocation>
</comment>
<comment type="caution">
    <text evidence="14">The sequence shown here is derived from an EMBL/GenBank/DDBJ whole genome shotgun (WGS) entry which is preliminary data.</text>
</comment>
<keyword evidence="9 13" id="KW-1133">Transmembrane helix</keyword>
<evidence type="ECO:0000256" key="12">
    <source>
        <dbReference type="SAM" id="MobiDB-lite"/>
    </source>
</evidence>
<keyword evidence="5" id="KW-0349">Heme</keyword>
<feature type="transmembrane region" description="Helical" evidence="13">
    <location>
        <begin position="194"/>
        <end position="213"/>
    </location>
</feature>
<dbReference type="InterPro" id="IPR003317">
    <property type="entry name" value="Cyt-d_oxidase_su2"/>
</dbReference>
<evidence type="ECO:0000256" key="7">
    <source>
        <dbReference type="ARBA" id="ARBA00022723"/>
    </source>
</evidence>
<feature type="transmembrane region" description="Helical" evidence="13">
    <location>
        <begin position="372"/>
        <end position="391"/>
    </location>
</feature>
<dbReference type="Proteomes" id="UP001597114">
    <property type="component" value="Unassembled WGS sequence"/>
</dbReference>
<evidence type="ECO:0000256" key="6">
    <source>
        <dbReference type="ARBA" id="ARBA00022692"/>
    </source>
</evidence>
<proteinExistence type="inferred from homology"/>
<evidence type="ECO:0000256" key="9">
    <source>
        <dbReference type="ARBA" id="ARBA00022989"/>
    </source>
</evidence>
<reference evidence="15" key="1">
    <citation type="journal article" date="2019" name="Int. J. Syst. Evol. Microbiol.">
        <title>The Global Catalogue of Microorganisms (GCM) 10K type strain sequencing project: providing services to taxonomists for standard genome sequencing and annotation.</title>
        <authorList>
            <consortium name="The Broad Institute Genomics Platform"/>
            <consortium name="The Broad Institute Genome Sequencing Center for Infectious Disease"/>
            <person name="Wu L."/>
            <person name="Ma J."/>
        </authorList>
    </citation>
    <scope>NUCLEOTIDE SEQUENCE [LARGE SCALE GENOMIC DNA]</scope>
    <source>
        <strain evidence="15">CCM 7043</strain>
    </source>
</reference>
<feature type="transmembrane region" description="Helical" evidence="13">
    <location>
        <begin position="81"/>
        <end position="102"/>
    </location>
</feature>
<feature type="transmembrane region" description="Helical" evidence="13">
    <location>
        <begin position="6"/>
        <end position="24"/>
    </location>
</feature>
<dbReference type="PIRSF" id="PIRSF000267">
    <property type="entry name" value="Cyt_oxidse_sub2"/>
    <property type="match status" value="1"/>
</dbReference>
<keyword evidence="10" id="KW-0408">Iron</keyword>
<dbReference type="Pfam" id="PF02322">
    <property type="entry name" value="Cyt_bd_oxida_II"/>
    <property type="match status" value="1"/>
</dbReference>
<name>A0ABW4ENP4_9PSEU</name>
<keyword evidence="6 13" id="KW-0812">Transmembrane</keyword>
<dbReference type="PANTHER" id="PTHR43141:SF5">
    <property type="entry name" value="CYTOCHROME BD-I UBIQUINOL OXIDASE SUBUNIT 2"/>
    <property type="match status" value="1"/>
</dbReference>
<feature type="transmembrane region" description="Helical" evidence="13">
    <location>
        <begin position="219"/>
        <end position="240"/>
    </location>
</feature>
<comment type="similarity">
    <text evidence="2">Belongs to the cytochrome ubiquinol oxidase subunit 2 family.</text>
</comment>
<evidence type="ECO:0000256" key="8">
    <source>
        <dbReference type="ARBA" id="ARBA00022982"/>
    </source>
</evidence>
<evidence type="ECO:0000256" key="1">
    <source>
        <dbReference type="ARBA" id="ARBA00004651"/>
    </source>
</evidence>
<feature type="transmembrane region" description="Helical" evidence="13">
    <location>
        <begin position="114"/>
        <end position="140"/>
    </location>
</feature>
<keyword evidence="11 13" id="KW-0472">Membrane</keyword>
<evidence type="ECO:0000256" key="10">
    <source>
        <dbReference type="ARBA" id="ARBA00023004"/>
    </source>
</evidence>
<keyword evidence="4" id="KW-1003">Cell membrane</keyword>
<feature type="region of interest" description="Disordered" evidence="12">
    <location>
        <begin position="330"/>
        <end position="366"/>
    </location>
</feature>
<evidence type="ECO:0000256" key="5">
    <source>
        <dbReference type="ARBA" id="ARBA00022617"/>
    </source>
</evidence>
<gene>
    <name evidence="14" type="primary">cydB</name>
    <name evidence="14" type="ORF">ACFSJD_00230</name>
</gene>
<keyword evidence="8" id="KW-0249">Electron transport</keyword>
<sequence length="412" mass="43550">MALVIFWFIVLVVVWTGFLLLEGFDFGVGMLHRVVGRDEEGRSLAIRTIGPVWDGNEVWLIVAIAATFAAFPSWYATALSAFYPVILIVLVALILRGVSFEFRSHAESRRSRNIWSGALVVGSLVAPLGLGIMLGGFLGGIPIDAREEFVGGFGDLFRPYAVLTGVTITLVSLLHGAVFLAMRTTDDMRLRALRIAKALGPVVALVVIAWVALTRFDSGGALLSVIELATAIVVIAAALLVHAEREVAAFAATCATTAGVAVSLFSELYPRVMVSSLGPANDLTVANTASGSYALAVMTVVLVVLLPIILLYQGWTFHVFRSRVTRADVSEHSGGYGPPPTAPAVVGAEHDGGRHDGQDPPRAEPMNSYRGGVRFAAWVLSWAAALAVAVLRGRGGSAGAGRTPGPRPAAQR</sequence>
<keyword evidence="3" id="KW-0813">Transport</keyword>
<feature type="compositionally biased region" description="Basic and acidic residues" evidence="12">
    <location>
        <begin position="348"/>
        <end position="362"/>
    </location>
</feature>
<dbReference type="NCBIfam" id="TIGR00203">
    <property type="entry name" value="cydB"/>
    <property type="match status" value="1"/>
</dbReference>
<accession>A0ABW4ENP4</accession>
<dbReference type="RefSeq" id="WP_344724637.1">
    <property type="nucleotide sequence ID" value="NZ_BAAAUS010000027.1"/>
</dbReference>
<dbReference type="PANTHER" id="PTHR43141">
    <property type="entry name" value="CYTOCHROME BD2 SUBUNIT II"/>
    <property type="match status" value="1"/>
</dbReference>
<evidence type="ECO:0000313" key="14">
    <source>
        <dbReference type="EMBL" id="MFD1515890.1"/>
    </source>
</evidence>
<evidence type="ECO:0000256" key="4">
    <source>
        <dbReference type="ARBA" id="ARBA00022475"/>
    </source>
</evidence>
<evidence type="ECO:0000256" key="2">
    <source>
        <dbReference type="ARBA" id="ARBA00007543"/>
    </source>
</evidence>
<keyword evidence="7" id="KW-0479">Metal-binding</keyword>
<organism evidence="14 15">
    <name type="scientific">Pseudonocardia yunnanensis</name>
    <dbReference type="NCBI Taxonomy" id="58107"/>
    <lineage>
        <taxon>Bacteria</taxon>
        <taxon>Bacillati</taxon>
        <taxon>Actinomycetota</taxon>
        <taxon>Actinomycetes</taxon>
        <taxon>Pseudonocardiales</taxon>
        <taxon>Pseudonocardiaceae</taxon>
        <taxon>Pseudonocardia</taxon>
    </lineage>
</organism>
<evidence type="ECO:0000256" key="11">
    <source>
        <dbReference type="ARBA" id="ARBA00023136"/>
    </source>
</evidence>